<dbReference type="GO" id="GO:0032012">
    <property type="term" value="P:regulation of ARF protein signal transduction"/>
    <property type="evidence" value="ECO:0007669"/>
    <property type="project" value="InterPro"/>
</dbReference>
<dbReference type="CDD" id="cd00171">
    <property type="entry name" value="Sec7"/>
    <property type="match status" value="1"/>
</dbReference>
<feature type="compositionally biased region" description="Low complexity" evidence="6">
    <location>
        <begin position="498"/>
        <end position="517"/>
    </location>
</feature>
<feature type="region of interest" description="Disordered" evidence="6">
    <location>
        <begin position="498"/>
        <end position="556"/>
    </location>
</feature>
<keyword evidence="3" id="KW-0344">Guanine-nucleotide releasing factor</keyword>
<dbReference type="InterPro" id="IPR023394">
    <property type="entry name" value="Sec7_C_sf"/>
</dbReference>
<evidence type="ECO:0000259" key="7">
    <source>
        <dbReference type="SMART" id="SM00222"/>
    </source>
</evidence>
<feature type="coiled-coil region" evidence="5">
    <location>
        <begin position="900"/>
        <end position="927"/>
    </location>
</feature>
<reference evidence="10" key="1">
    <citation type="submission" date="2021-12" db="EMBL/GenBank/DDBJ databases">
        <authorList>
            <person name="King R."/>
        </authorList>
    </citation>
    <scope>NUCLEOTIDE SEQUENCE</scope>
</reference>
<dbReference type="PRINTS" id="PR00683">
    <property type="entry name" value="SPECTRINPH"/>
</dbReference>
<feature type="compositionally biased region" description="Polar residues" evidence="6">
    <location>
        <begin position="464"/>
        <end position="481"/>
    </location>
</feature>
<feature type="compositionally biased region" description="Basic and acidic residues" evidence="6">
    <location>
        <begin position="101"/>
        <end position="115"/>
    </location>
</feature>
<dbReference type="SMART" id="SM00222">
    <property type="entry name" value="Sec7"/>
    <property type="match status" value="1"/>
</dbReference>
<keyword evidence="4" id="KW-0472">Membrane</keyword>
<feature type="region of interest" description="Disordered" evidence="6">
    <location>
        <begin position="100"/>
        <end position="142"/>
    </location>
</feature>
<accession>A0A9P0C5F8</accession>
<evidence type="ECO:0008006" key="12">
    <source>
        <dbReference type="Google" id="ProtNLM"/>
    </source>
</evidence>
<dbReference type="FunFam" id="2.30.29.30:FF:000267">
    <property type="entry name" value="PH and SEC7 domain-containing protein 4"/>
    <property type="match status" value="1"/>
</dbReference>
<dbReference type="GO" id="GO:0005886">
    <property type="term" value="C:plasma membrane"/>
    <property type="evidence" value="ECO:0007669"/>
    <property type="project" value="UniProtKB-SubCell"/>
</dbReference>
<evidence type="ECO:0000259" key="9">
    <source>
        <dbReference type="SMART" id="SM00233"/>
    </source>
</evidence>
<evidence type="ECO:0000256" key="1">
    <source>
        <dbReference type="ARBA" id="ARBA00004236"/>
    </source>
</evidence>
<dbReference type="InterPro" id="IPR001478">
    <property type="entry name" value="PDZ"/>
</dbReference>
<dbReference type="Pfam" id="PF15410">
    <property type="entry name" value="PH_9"/>
    <property type="match status" value="1"/>
</dbReference>
<evidence type="ECO:0000313" key="10">
    <source>
        <dbReference type="EMBL" id="CAH0605550.1"/>
    </source>
</evidence>
<sequence length="1058" mass="115251">MADERLVVLNRSDNLGFGFSLLGEAGLPHIIYEIEENSPAARSGEVEAGDVLLKVNGTDVNRFTTREVLKCLRLSSDPVTIRLRKDPQIKASVRRYLTAAAERRSSGARINHDKSGSPPSSNSNSNSSSNSSSNGSGVQSGDSCEALVGLEDKRRGRVTPKFEAYMMTGDLMLNLSRVEHPHHNHHAPTHRTHYHRYNSTPASPSDNRVCGRVELAQRHNSSPDTGLVGDHASKMFISQPASPASGGCGAGSNSADVCARAHHAVRTSRSEDHLQRVPRCRVSRRKFQKESSLSAVAVEMEEDVTSSLNTLLDARPDSATPGPRSDSDPERDRIVWTYNAPVSCASERTHCNGSGATSNSTSISDGMSQRSSSPASPTSASSSVMSSRATPPHRQLPQQHLHHRPLNGDMSLSEAVSNISSPDYQDQDDMFETGRECPRMELSDPSDSDSTILVSEPCHKRAKSNSTYSNEHGSDVTLNGDHNNDYRIVIQVKGPDKQNANATENVNNNNNSNYTQNGKENGHNSPENQGYQELGSGSDGGSDEGSDGDSLHSFHYSPKAVDIPSAERLAKRLYHLDGFKKSDVSRHLSKNNEFSRAVAEEYVRHFSFGGATLDAALRAFLARFALSGETQERERVLVHFSRRYLECNPGSFNSQDAVHTLTCAIMLLNTDLHGMGAGGAFRRMSCAEFIENLADLNDGDHFPRDTLKQLYHAIRTMPLQWALDTDAAAAAGGAAGGGEARGAVGSNPFLDVPDQSRAVEYKKGYVMRKCCVDANGKKTPFGRRGWKMFYCTLRDLVLYLHKDEHGFRRSQMSDNLHNAIRIHHALATKATDYTKKQHVFRLQTADQAEYLFQTSDSKELCSWVETINFVCAAYSAAPLAGAVGSQRKFQRPLLPCTHTKLSMRDQLAEHEERAARLEEELAALRHARDNAPHARDKEHYLVYEIKRYRTYAYVMRSRAGGAGAEDAAPALPERGGALGAGGGAGARRGRARGAAALTRHGGVRRLRAVTAPRPRAPPRAPARAPPAAAGSALSCNSRAGRPPPRATGTRVKDDPGSI</sequence>
<dbReference type="Pfam" id="PF01369">
    <property type="entry name" value="Sec7"/>
    <property type="match status" value="1"/>
</dbReference>
<comment type="subcellular location">
    <subcellularLocation>
        <location evidence="1">Cell membrane</location>
    </subcellularLocation>
</comment>
<dbReference type="OrthoDB" id="2157641at2759"/>
<feature type="compositionally biased region" description="Pro residues" evidence="6">
    <location>
        <begin position="1014"/>
        <end position="1024"/>
    </location>
</feature>
<feature type="domain" description="PDZ" evidence="8">
    <location>
        <begin position="15"/>
        <end position="87"/>
    </location>
</feature>
<dbReference type="PANTHER" id="PTHR10663:SF376">
    <property type="entry name" value="PH AND SEC7 DOMAIN-CONTAINING PROTEIN"/>
    <property type="match status" value="1"/>
</dbReference>
<dbReference type="InterPro" id="IPR036034">
    <property type="entry name" value="PDZ_sf"/>
</dbReference>
<feature type="domain" description="PH" evidence="9">
    <location>
        <begin position="760"/>
        <end position="874"/>
    </location>
</feature>
<dbReference type="AlphaFoldDB" id="A0A9P0C5F8"/>
<feature type="region of interest" description="Disordered" evidence="6">
    <location>
        <begin position="309"/>
        <end position="332"/>
    </location>
</feature>
<dbReference type="CDD" id="cd13295">
    <property type="entry name" value="PH_EFA6"/>
    <property type="match status" value="1"/>
</dbReference>
<dbReference type="CDD" id="cd00136">
    <property type="entry name" value="PDZ_canonical"/>
    <property type="match status" value="1"/>
</dbReference>
<dbReference type="SMART" id="SM00228">
    <property type="entry name" value="PDZ"/>
    <property type="match status" value="1"/>
</dbReference>
<dbReference type="SUPFAM" id="SSF48425">
    <property type="entry name" value="Sec7 domain"/>
    <property type="match status" value="1"/>
</dbReference>
<feature type="compositionally biased region" description="Polar residues" evidence="6">
    <location>
        <begin position="351"/>
        <end position="366"/>
    </location>
</feature>
<dbReference type="SUPFAM" id="SSF50156">
    <property type="entry name" value="PDZ domain-like"/>
    <property type="match status" value="1"/>
</dbReference>
<feature type="compositionally biased region" description="Low complexity" evidence="6">
    <location>
        <begin position="367"/>
        <end position="399"/>
    </location>
</feature>
<feature type="region of interest" description="Disordered" evidence="6">
    <location>
        <begin position="458"/>
        <end position="482"/>
    </location>
</feature>
<dbReference type="SUPFAM" id="SSF50729">
    <property type="entry name" value="PH domain-like"/>
    <property type="match status" value="1"/>
</dbReference>
<proteinExistence type="predicted"/>
<evidence type="ECO:0000256" key="3">
    <source>
        <dbReference type="ARBA" id="ARBA00022658"/>
    </source>
</evidence>
<dbReference type="GO" id="GO:0005543">
    <property type="term" value="F:phospholipid binding"/>
    <property type="evidence" value="ECO:0007669"/>
    <property type="project" value="InterPro"/>
</dbReference>
<keyword evidence="5" id="KW-0175">Coiled coil</keyword>
<keyword evidence="11" id="KW-1185">Reference proteome</keyword>
<organism evidence="10 11">
    <name type="scientific">Chrysodeixis includens</name>
    <name type="common">Soybean looper</name>
    <name type="synonym">Pseudoplusia includens</name>
    <dbReference type="NCBI Taxonomy" id="689277"/>
    <lineage>
        <taxon>Eukaryota</taxon>
        <taxon>Metazoa</taxon>
        <taxon>Ecdysozoa</taxon>
        <taxon>Arthropoda</taxon>
        <taxon>Hexapoda</taxon>
        <taxon>Insecta</taxon>
        <taxon>Pterygota</taxon>
        <taxon>Neoptera</taxon>
        <taxon>Endopterygota</taxon>
        <taxon>Lepidoptera</taxon>
        <taxon>Glossata</taxon>
        <taxon>Ditrysia</taxon>
        <taxon>Noctuoidea</taxon>
        <taxon>Noctuidae</taxon>
        <taxon>Plusiinae</taxon>
        <taxon>Chrysodeixis</taxon>
    </lineage>
</organism>
<evidence type="ECO:0000259" key="8">
    <source>
        <dbReference type="SMART" id="SM00228"/>
    </source>
</evidence>
<dbReference type="InterPro" id="IPR035999">
    <property type="entry name" value="Sec7_dom_sf"/>
</dbReference>
<dbReference type="Gene3D" id="2.30.42.10">
    <property type="match status" value="1"/>
</dbReference>
<evidence type="ECO:0000256" key="4">
    <source>
        <dbReference type="ARBA" id="ARBA00023136"/>
    </source>
</evidence>
<feature type="region of interest" description="Disordered" evidence="6">
    <location>
        <begin position="999"/>
        <end position="1058"/>
    </location>
</feature>
<dbReference type="InterPro" id="IPR001605">
    <property type="entry name" value="PH_dom-spectrin-type"/>
</dbReference>
<dbReference type="PANTHER" id="PTHR10663">
    <property type="entry name" value="GUANYL-NUCLEOTIDE EXCHANGE FACTOR"/>
    <property type="match status" value="1"/>
</dbReference>
<dbReference type="Proteomes" id="UP001154114">
    <property type="component" value="Chromosome 6"/>
</dbReference>
<name>A0A9P0C5F8_CHRIL</name>
<evidence type="ECO:0000256" key="6">
    <source>
        <dbReference type="SAM" id="MobiDB-lite"/>
    </source>
</evidence>
<dbReference type="EMBL" id="LR824009">
    <property type="protein sequence ID" value="CAH0605550.1"/>
    <property type="molecule type" value="Genomic_DNA"/>
</dbReference>
<gene>
    <name evidence="10" type="ORF">CINC_LOCUS11523</name>
</gene>
<feature type="domain" description="SEC7" evidence="7">
    <location>
        <begin position="532"/>
        <end position="719"/>
    </location>
</feature>
<dbReference type="InterPro" id="IPR041681">
    <property type="entry name" value="PH_9"/>
</dbReference>
<keyword evidence="2" id="KW-1003">Cell membrane</keyword>
<dbReference type="Pfam" id="PF00595">
    <property type="entry name" value="PDZ"/>
    <property type="match status" value="1"/>
</dbReference>
<dbReference type="GO" id="GO:0005085">
    <property type="term" value="F:guanyl-nucleotide exchange factor activity"/>
    <property type="evidence" value="ECO:0007669"/>
    <property type="project" value="UniProtKB-KW"/>
</dbReference>
<dbReference type="SMART" id="SM00233">
    <property type="entry name" value="PH"/>
    <property type="match status" value="1"/>
</dbReference>
<evidence type="ECO:0000313" key="11">
    <source>
        <dbReference type="Proteomes" id="UP001154114"/>
    </source>
</evidence>
<evidence type="ECO:0000256" key="5">
    <source>
        <dbReference type="SAM" id="Coils"/>
    </source>
</evidence>
<protein>
    <recommendedName>
        <fullName evidence="12">PH and SEC7 domain-containing protein 2</fullName>
    </recommendedName>
</protein>
<dbReference type="InterPro" id="IPR011993">
    <property type="entry name" value="PH-like_dom_sf"/>
</dbReference>
<feature type="region of interest" description="Disordered" evidence="6">
    <location>
        <begin position="347"/>
        <end position="408"/>
    </location>
</feature>
<dbReference type="InterPro" id="IPR000904">
    <property type="entry name" value="Sec7_dom"/>
</dbReference>
<dbReference type="InterPro" id="IPR001849">
    <property type="entry name" value="PH_domain"/>
</dbReference>
<feature type="compositionally biased region" description="Low complexity" evidence="6">
    <location>
        <begin position="116"/>
        <end position="137"/>
    </location>
</feature>
<evidence type="ECO:0000256" key="2">
    <source>
        <dbReference type="ARBA" id="ARBA00022475"/>
    </source>
</evidence>
<dbReference type="Gene3D" id="1.10.1000.11">
    <property type="entry name" value="Arf Nucleotide-binding Site Opener,domain 2"/>
    <property type="match status" value="1"/>
</dbReference>
<dbReference type="Gene3D" id="2.30.29.30">
    <property type="entry name" value="Pleckstrin-homology domain (PH domain)/Phosphotyrosine-binding domain (PTB)"/>
    <property type="match status" value="1"/>
</dbReference>